<protein>
    <submittedName>
        <fullName evidence="1">Uncharacterized protein</fullName>
    </submittedName>
</protein>
<dbReference type="AlphaFoldDB" id="A0AAE4VL23"/>
<evidence type="ECO:0000313" key="1">
    <source>
        <dbReference type="EMBL" id="MDZ5761645.1"/>
    </source>
</evidence>
<dbReference type="Proteomes" id="UP001289135">
    <property type="component" value="Unassembled WGS sequence"/>
</dbReference>
<accession>A0AAE4VL23</accession>
<dbReference type="EMBL" id="JARGYU010000006">
    <property type="protein sequence ID" value="MDZ5761645.1"/>
    <property type="molecule type" value="Genomic_DNA"/>
</dbReference>
<comment type="caution">
    <text evidence="1">The sequence shown here is derived from an EMBL/GenBank/DDBJ whole genome shotgun (WGS) entry which is preliminary data.</text>
</comment>
<proteinExistence type="predicted"/>
<evidence type="ECO:0000313" key="2">
    <source>
        <dbReference type="Proteomes" id="UP001289135"/>
    </source>
</evidence>
<reference evidence="1" key="1">
    <citation type="submission" date="2023-02" db="EMBL/GenBank/DDBJ databases">
        <title>Host association and intracellularity evolved multiple times independently in the Rickettsiales.</title>
        <authorList>
            <person name="Castelli M."/>
            <person name="Nardi T."/>
            <person name="Gammuto L."/>
            <person name="Bellinzona G."/>
            <person name="Sabaneyeva E."/>
            <person name="Potekhin A."/>
            <person name="Serra V."/>
            <person name="Petroni G."/>
            <person name="Sassera D."/>
        </authorList>
    </citation>
    <scope>NUCLEOTIDE SEQUENCE</scope>
    <source>
        <strain evidence="1">USBL-36I1</strain>
    </source>
</reference>
<gene>
    <name evidence="1" type="ORF">Lyticum_00834</name>
</gene>
<organism evidence="1 2">
    <name type="scientific">Lyticum sinuosum</name>
    <dbReference type="NCBI Taxonomy" id="1332059"/>
    <lineage>
        <taxon>Bacteria</taxon>
        <taxon>Pseudomonadati</taxon>
        <taxon>Pseudomonadota</taxon>
        <taxon>Alphaproteobacteria</taxon>
        <taxon>Rickettsiales</taxon>
        <taxon>Lyticum</taxon>
    </lineage>
</organism>
<keyword evidence="2" id="KW-1185">Reference proteome</keyword>
<sequence length="93" mass="11023">MKGFTSRDVDYKITNWLKKTKVVTRQVMQSRVHLAPSAKRKKRKEELKKLSAIMRRRRYANAERLKKQPRFMGLFSEISVNLRSSIISKITDI</sequence>
<name>A0AAE4VL23_9RICK</name>
<dbReference type="RefSeq" id="WP_322499066.1">
    <property type="nucleotide sequence ID" value="NZ_JARGYU010000006.1"/>
</dbReference>